<organism evidence="1 2">
    <name type="scientific">Tsukamurella sputi</name>
    <dbReference type="NCBI Taxonomy" id="2591848"/>
    <lineage>
        <taxon>Bacteria</taxon>
        <taxon>Bacillati</taxon>
        <taxon>Actinomycetota</taxon>
        <taxon>Actinomycetes</taxon>
        <taxon>Mycobacteriales</taxon>
        <taxon>Tsukamurellaceae</taxon>
        <taxon>Tsukamurella</taxon>
    </lineage>
</organism>
<evidence type="ECO:0000313" key="1">
    <source>
        <dbReference type="EMBL" id="TWS22711.1"/>
    </source>
</evidence>
<dbReference type="Proteomes" id="UP000319792">
    <property type="component" value="Unassembled WGS sequence"/>
</dbReference>
<sequence length="259" mass="28972">MSYQRWRIHCESPEIGFDTKGSSDIPEQRALELARFLFTVATGSYWFIGVGSETTYDTTELPNSPDLAAATLLDHFQSHRDRGIVHLECHGDYQCGLIYSDGMLIVSDLSNVANPDAIAASVVDWYSKARNAWPVTSSAAVSFDQREIQRSRERAQLFADIEVSSLMRGELPPPRPQPNTLSTISTIGWLNTLRATDLTFPELLAEGVDWTPNEKSEYGLLQVGYEPEDFTFEMAESVHRACGNPTLEEMRTTLAMLQT</sequence>
<keyword evidence="2" id="KW-1185">Reference proteome</keyword>
<proteinExistence type="predicted"/>
<comment type="caution">
    <text evidence="1">The sequence shown here is derived from an EMBL/GenBank/DDBJ whole genome shotgun (WGS) entry which is preliminary data.</text>
</comment>
<dbReference type="RefSeq" id="WP_146436730.1">
    <property type="nucleotide sequence ID" value="NZ_VIGV01000007.1"/>
</dbReference>
<dbReference type="EMBL" id="VIGV01000007">
    <property type="protein sequence ID" value="TWS22711.1"/>
    <property type="molecule type" value="Genomic_DNA"/>
</dbReference>
<dbReference type="AlphaFoldDB" id="A0A5C5RKH3"/>
<reference evidence="1 2" key="1">
    <citation type="submission" date="2019-08" db="EMBL/GenBank/DDBJ databases">
        <title>Tsukamurella conjunctivitidis sp. nov., Tsukamurella assacharolytica sp. nov. and Tsukamurella sputae sp. nov. isolated from patients with conjunctivitis, bacteraemia (lymphoma) and respiratory infection (sputum) in Hong Kong.</title>
        <authorList>
            <person name="Fok K.M.N."/>
            <person name="Fong J.Y.H."/>
        </authorList>
    </citation>
    <scope>NUCLEOTIDE SEQUENCE [LARGE SCALE GENOMIC DNA]</scope>
    <source>
        <strain evidence="1 2">HKU70</strain>
    </source>
</reference>
<protein>
    <submittedName>
        <fullName evidence="1">Uncharacterized protein</fullName>
    </submittedName>
</protein>
<gene>
    <name evidence="1" type="ORF">FK268_18465</name>
</gene>
<dbReference type="OrthoDB" id="9785139at2"/>
<name>A0A5C5RKH3_9ACTN</name>
<evidence type="ECO:0000313" key="2">
    <source>
        <dbReference type="Proteomes" id="UP000319792"/>
    </source>
</evidence>
<accession>A0A5C5RKH3</accession>